<dbReference type="SUPFAM" id="SSF51269">
    <property type="entry name" value="AFP III-like domain"/>
    <property type="match status" value="1"/>
</dbReference>
<dbReference type="Gene3D" id="3.20.20.70">
    <property type="entry name" value="Aldolase class I"/>
    <property type="match status" value="1"/>
</dbReference>
<dbReference type="InterPro" id="IPR013132">
    <property type="entry name" value="PseI/NeuA/B-like_N"/>
</dbReference>
<protein>
    <recommendedName>
        <fullName evidence="1">AFP-like domain-containing protein</fullName>
    </recommendedName>
</protein>
<feature type="non-terminal residue" evidence="2">
    <location>
        <position position="1"/>
    </location>
</feature>
<dbReference type="SMART" id="SM00858">
    <property type="entry name" value="SAF"/>
    <property type="match status" value="1"/>
</dbReference>
<reference evidence="2" key="1">
    <citation type="submission" date="2018-05" db="EMBL/GenBank/DDBJ databases">
        <authorList>
            <person name="Lanie J.A."/>
            <person name="Ng W.-L."/>
            <person name="Kazmierczak K.M."/>
            <person name="Andrzejewski T.M."/>
            <person name="Davidsen T.M."/>
            <person name="Wayne K.J."/>
            <person name="Tettelin H."/>
            <person name="Glass J.I."/>
            <person name="Rusch D."/>
            <person name="Podicherti R."/>
            <person name="Tsui H.-C.T."/>
            <person name="Winkler M.E."/>
        </authorList>
    </citation>
    <scope>NUCLEOTIDE SEQUENCE</scope>
</reference>
<dbReference type="GO" id="GO:0047444">
    <property type="term" value="F:N-acylneuraminate-9-phosphate synthase activity"/>
    <property type="evidence" value="ECO:0007669"/>
    <property type="project" value="TreeGrafter"/>
</dbReference>
<evidence type="ECO:0000313" key="2">
    <source>
        <dbReference type="EMBL" id="SVC98698.1"/>
    </source>
</evidence>
<accession>A0A382RP07</accession>
<organism evidence="2">
    <name type="scientific">marine metagenome</name>
    <dbReference type="NCBI Taxonomy" id="408172"/>
    <lineage>
        <taxon>unclassified sequences</taxon>
        <taxon>metagenomes</taxon>
        <taxon>ecological metagenomes</taxon>
    </lineage>
</organism>
<dbReference type="Pfam" id="PF08666">
    <property type="entry name" value="SAF"/>
    <property type="match status" value="1"/>
</dbReference>
<dbReference type="GO" id="GO:0016051">
    <property type="term" value="P:carbohydrate biosynthetic process"/>
    <property type="evidence" value="ECO:0007669"/>
    <property type="project" value="InterPro"/>
</dbReference>
<dbReference type="InterPro" id="IPR057736">
    <property type="entry name" value="SAF_PseI/NeuA/NeuB"/>
</dbReference>
<dbReference type="CDD" id="cd11615">
    <property type="entry name" value="SAF_NeuB_like"/>
    <property type="match status" value="1"/>
</dbReference>
<feature type="domain" description="AFP-like" evidence="1">
    <location>
        <begin position="255"/>
        <end position="312"/>
    </location>
</feature>
<dbReference type="PROSITE" id="PS50844">
    <property type="entry name" value="AFP_LIKE"/>
    <property type="match status" value="1"/>
</dbReference>
<dbReference type="PANTHER" id="PTHR42966:SF1">
    <property type="entry name" value="SIALIC ACID SYNTHASE"/>
    <property type="match status" value="1"/>
</dbReference>
<dbReference type="InterPro" id="IPR036732">
    <property type="entry name" value="AFP_Neu5c_C_sf"/>
</dbReference>
<dbReference type="Gene3D" id="3.90.1210.10">
    <property type="entry name" value="Antifreeze-like/N-acetylneuraminic acid synthase C-terminal domain"/>
    <property type="match status" value="1"/>
</dbReference>
<sequence length="312" mass="34807">ETAKEMIDQAKKAGCDCVKFQSWSMKSLYSKSYYDENPIAKRFFNKFAFSDADLTEVAEYSKKSGIAFSSTPYSRVEVDFLLEKCNVPYIKVASMDLNNYPYLDYIARSGTSIVLSTGMGELDEIQKAVETIEKTGNKNICILHCISIYPPEISTIRLNNILGLRENFPDYSIGFSDHSIGTEMASAAVALGACMIEKHFTLDKTKIGMDNQMASEPEEMALLVRNCHNVQIALGDTRRIVLPDEMEQRKKMRRSIVVAKDSKAGTKLTADDLDVKRPGTGLPPNKISELVGKTLLRDFEGNTMITEADLSE</sequence>
<dbReference type="SUPFAM" id="SSF51569">
    <property type="entry name" value="Aldolase"/>
    <property type="match status" value="1"/>
</dbReference>
<dbReference type="EMBL" id="UINC01122716">
    <property type="protein sequence ID" value="SVC98698.1"/>
    <property type="molecule type" value="Genomic_DNA"/>
</dbReference>
<dbReference type="InterPro" id="IPR051690">
    <property type="entry name" value="PseI-like"/>
</dbReference>
<dbReference type="PANTHER" id="PTHR42966">
    <property type="entry name" value="N-ACETYLNEURAMINATE SYNTHASE"/>
    <property type="match status" value="1"/>
</dbReference>
<dbReference type="InterPro" id="IPR013974">
    <property type="entry name" value="SAF"/>
</dbReference>
<gene>
    <name evidence="2" type="ORF">METZ01_LOCUS351552</name>
</gene>
<proteinExistence type="predicted"/>
<dbReference type="InterPro" id="IPR013785">
    <property type="entry name" value="Aldolase_TIM"/>
</dbReference>
<evidence type="ECO:0000259" key="1">
    <source>
        <dbReference type="PROSITE" id="PS50844"/>
    </source>
</evidence>
<name>A0A382RP07_9ZZZZ</name>
<dbReference type="Pfam" id="PF03102">
    <property type="entry name" value="NeuB"/>
    <property type="match status" value="1"/>
</dbReference>
<dbReference type="InterPro" id="IPR006190">
    <property type="entry name" value="SAF_AFP_Neu5Ac"/>
</dbReference>
<dbReference type="AlphaFoldDB" id="A0A382RP07"/>